<proteinExistence type="predicted"/>
<dbReference type="SMART" id="SM00422">
    <property type="entry name" value="HTH_MERR"/>
    <property type="match status" value="1"/>
</dbReference>
<sequence length="256" mass="29438">MKNEITISELARIMNVSVHQIRYFEEKGIFQPAYIDDNQYRMYSIEQIYELSHILLLRRLGVSVSAIKDCLTAFTADQYQQLLRQSLLETNAQIRKLLELQAFIQKVLREQHDFASRPDSFQIKRYEPVRLMRWLEMDEQAHIQARQLAEQARLVPNLFETDVHYLYDGSGTVSLCLEAPESGNITLPGGSYLSFQGLANGDAATDQLIERFYEYLAAQSLVATGPLVLIEKSYLSLFSGQHLHYELRVLLDAADL</sequence>
<evidence type="ECO:0000256" key="4">
    <source>
        <dbReference type="ARBA" id="ARBA00023163"/>
    </source>
</evidence>
<keyword evidence="1" id="KW-0678">Repressor</keyword>
<dbReference type="EMBL" id="BJMH01000015">
    <property type="protein sequence ID" value="GEB33695.1"/>
    <property type="molecule type" value="Genomic_DNA"/>
</dbReference>
<feature type="domain" description="HTH merR-type" evidence="5">
    <location>
        <begin position="4"/>
        <end position="73"/>
    </location>
</feature>
<dbReference type="PRINTS" id="PR00040">
    <property type="entry name" value="HTHMERR"/>
</dbReference>
<dbReference type="STRING" id="54914.AV540_14260"/>
<keyword evidence="4" id="KW-0804">Transcription</keyword>
<dbReference type="PROSITE" id="PS50937">
    <property type="entry name" value="HTH_MERR_2"/>
    <property type="match status" value="1"/>
</dbReference>
<dbReference type="GO" id="GO:0003700">
    <property type="term" value="F:DNA-binding transcription factor activity"/>
    <property type="evidence" value="ECO:0007669"/>
    <property type="project" value="InterPro"/>
</dbReference>
<evidence type="ECO:0000313" key="6">
    <source>
        <dbReference type="EMBL" id="GEB33695.1"/>
    </source>
</evidence>
<organism evidence="6 7">
    <name type="scientific">Brevibacillus parabrevis</name>
    <dbReference type="NCBI Taxonomy" id="54914"/>
    <lineage>
        <taxon>Bacteria</taxon>
        <taxon>Bacillati</taxon>
        <taxon>Bacillota</taxon>
        <taxon>Bacilli</taxon>
        <taxon>Bacillales</taxon>
        <taxon>Paenibacillaceae</taxon>
        <taxon>Brevibacillus</taxon>
    </lineage>
</organism>
<dbReference type="Proteomes" id="UP000316882">
    <property type="component" value="Unassembled WGS sequence"/>
</dbReference>
<name>A0A4Y3PLH9_BREPA</name>
<accession>A0A4Y3PLH9</accession>
<reference evidence="6 7" key="1">
    <citation type="submission" date="2019-06" db="EMBL/GenBank/DDBJ databases">
        <title>Whole genome shotgun sequence of Brevibacillus parabrevis NBRC 12334.</title>
        <authorList>
            <person name="Hosoyama A."/>
            <person name="Uohara A."/>
            <person name="Ohji S."/>
            <person name="Ichikawa N."/>
        </authorList>
    </citation>
    <scope>NUCLEOTIDE SEQUENCE [LARGE SCALE GENOMIC DNA]</scope>
    <source>
        <strain evidence="6 7">NBRC 12334</strain>
    </source>
</reference>
<evidence type="ECO:0000256" key="2">
    <source>
        <dbReference type="ARBA" id="ARBA00023015"/>
    </source>
</evidence>
<comment type="caution">
    <text evidence="6">The sequence shown here is derived from an EMBL/GenBank/DDBJ whole genome shotgun (WGS) entry which is preliminary data.</text>
</comment>
<gene>
    <name evidence="6" type="ORF">BPA01_32750</name>
</gene>
<dbReference type="InterPro" id="IPR000551">
    <property type="entry name" value="MerR-type_HTH_dom"/>
</dbReference>
<dbReference type="Pfam" id="PF13411">
    <property type="entry name" value="MerR_1"/>
    <property type="match status" value="1"/>
</dbReference>
<dbReference type="RefSeq" id="WP_122962443.1">
    <property type="nucleotide sequence ID" value="NZ_BJMH01000015.1"/>
</dbReference>
<evidence type="ECO:0000313" key="7">
    <source>
        <dbReference type="Proteomes" id="UP000316882"/>
    </source>
</evidence>
<dbReference type="GO" id="GO:0003677">
    <property type="term" value="F:DNA binding"/>
    <property type="evidence" value="ECO:0007669"/>
    <property type="project" value="UniProtKB-KW"/>
</dbReference>
<protein>
    <recommendedName>
        <fullName evidence="5">HTH merR-type domain-containing protein</fullName>
    </recommendedName>
</protein>
<evidence type="ECO:0000256" key="1">
    <source>
        <dbReference type="ARBA" id="ARBA00022491"/>
    </source>
</evidence>
<dbReference type="InterPro" id="IPR009061">
    <property type="entry name" value="DNA-bd_dom_put_sf"/>
</dbReference>
<keyword evidence="7" id="KW-1185">Reference proteome</keyword>
<dbReference type="AlphaFoldDB" id="A0A4Y3PLH9"/>
<dbReference type="Gene3D" id="1.10.1660.10">
    <property type="match status" value="1"/>
</dbReference>
<keyword evidence="3" id="KW-0238">DNA-binding</keyword>
<dbReference type="InterPro" id="IPR047057">
    <property type="entry name" value="MerR_fam"/>
</dbReference>
<evidence type="ECO:0000259" key="5">
    <source>
        <dbReference type="PROSITE" id="PS50937"/>
    </source>
</evidence>
<evidence type="ECO:0000256" key="3">
    <source>
        <dbReference type="ARBA" id="ARBA00023125"/>
    </source>
</evidence>
<dbReference type="PANTHER" id="PTHR30204">
    <property type="entry name" value="REDOX-CYCLING DRUG-SENSING TRANSCRIPTIONAL ACTIVATOR SOXR"/>
    <property type="match status" value="1"/>
</dbReference>
<dbReference type="PANTHER" id="PTHR30204:SF69">
    <property type="entry name" value="MERR-FAMILY TRANSCRIPTIONAL REGULATOR"/>
    <property type="match status" value="1"/>
</dbReference>
<dbReference type="SUPFAM" id="SSF46955">
    <property type="entry name" value="Putative DNA-binding domain"/>
    <property type="match status" value="1"/>
</dbReference>
<keyword evidence="2" id="KW-0805">Transcription regulation</keyword>